<proteinExistence type="predicted"/>
<sequence>MVKKMVVIAGIILLPGVVGAQIDRIEDLQIKHNEFSASVNFINMKPINDYIGTYGFSPLTEMPLLFGYAQKNKIGDKAYWGLRFMTTLSGFEVLAPNFLKRELSSGKGTDKVEMFIATGEFLIEYEILKYGGLFLNAGAGLGFGGSKITFLGTNGGRFWMVSFLLKPQASVGYHLFEESGGGFIISLNAAYNYLPVVGWNPDGGNLLEPPGPGSATPFDLSGTSVNISMSFPFTTK</sequence>
<dbReference type="EMBL" id="PEWN01000055">
    <property type="protein sequence ID" value="PIU51615.1"/>
    <property type="molecule type" value="Genomic_DNA"/>
</dbReference>
<protein>
    <submittedName>
        <fullName evidence="1">Uncharacterized protein</fullName>
    </submittedName>
</protein>
<dbReference type="Proteomes" id="UP000229227">
    <property type="component" value="Unassembled WGS sequence"/>
</dbReference>
<evidence type="ECO:0000313" key="2">
    <source>
        <dbReference type="Proteomes" id="UP000229227"/>
    </source>
</evidence>
<gene>
    <name evidence="1" type="ORF">COS91_03495</name>
</gene>
<organism evidence="1 2">
    <name type="scientific">Candidatus Desantisbacteria bacterium CG07_land_8_20_14_0_80_39_15</name>
    <dbReference type="NCBI Taxonomy" id="1974549"/>
    <lineage>
        <taxon>Bacteria</taxon>
        <taxon>Candidatus Desantisiibacteriota</taxon>
    </lineage>
</organism>
<evidence type="ECO:0000313" key="1">
    <source>
        <dbReference type="EMBL" id="PIU51615.1"/>
    </source>
</evidence>
<reference evidence="2" key="1">
    <citation type="submission" date="2017-09" db="EMBL/GenBank/DDBJ databases">
        <title>Depth-based differentiation of microbial function through sediment-hosted aquifers and enrichment of novel symbionts in the deep terrestrial subsurface.</title>
        <authorList>
            <person name="Probst A.J."/>
            <person name="Ladd B."/>
            <person name="Jarett J.K."/>
            <person name="Geller-Mcgrath D.E."/>
            <person name="Sieber C.M.K."/>
            <person name="Emerson J.B."/>
            <person name="Anantharaman K."/>
            <person name="Thomas B.C."/>
            <person name="Malmstrom R."/>
            <person name="Stieglmeier M."/>
            <person name="Klingl A."/>
            <person name="Woyke T."/>
            <person name="Ryan C.M."/>
            <person name="Banfield J.F."/>
        </authorList>
    </citation>
    <scope>NUCLEOTIDE SEQUENCE [LARGE SCALE GENOMIC DNA]</scope>
</reference>
<accession>A0A2M6ZGY1</accession>
<comment type="caution">
    <text evidence="1">The sequence shown here is derived from an EMBL/GenBank/DDBJ whole genome shotgun (WGS) entry which is preliminary data.</text>
</comment>
<dbReference type="AlphaFoldDB" id="A0A2M6ZGY1"/>
<name>A0A2M6ZGY1_9BACT</name>